<evidence type="ECO:0000313" key="3">
    <source>
        <dbReference type="EMBL" id="AWM14646.1"/>
    </source>
</evidence>
<dbReference type="Proteomes" id="UP000245429">
    <property type="component" value="Chromosome"/>
</dbReference>
<evidence type="ECO:0000313" key="4">
    <source>
        <dbReference type="Proteomes" id="UP000245429"/>
    </source>
</evidence>
<organism evidence="3 4">
    <name type="scientific">Flavobacterium sediminis</name>
    <dbReference type="NCBI Taxonomy" id="2201181"/>
    <lineage>
        <taxon>Bacteria</taxon>
        <taxon>Pseudomonadati</taxon>
        <taxon>Bacteroidota</taxon>
        <taxon>Flavobacteriia</taxon>
        <taxon>Flavobacteriales</taxon>
        <taxon>Flavobacteriaceae</taxon>
        <taxon>Flavobacterium</taxon>
    </lineage>
</organism>
<dbReference type="EMBL" id="CP029463">
    <property type="protein sequence ID" value="AWM14646.1"/>
    <property type="molecule type" value="Genomic_DNA"/>
</dbReference>
<evidence type="ECO:0000256" key="1">
    <source>
        <dbReference type="SAM" id="Coils"/>
    </source>
</evidence>
<dbReference type="KEGG" id="fse:DI487_12800"/>
<dbReference type="RefSeq" id="WP_109569987.1">
    <property type="nucleotide sequence ID" value="NZ_CP029463.1"/>
</dbReference>
<dbReference type="OrthoDB" id="5417073at2"/>
<dbReference type="AlphaFoldDB" id="A0A2U8QXM1"/>
<sequence length="304" mass="35298">MTIENSKKWFNNKPLLIALLFLFPPVGIFGMFKKQSALWKKLLYTFFALISSLLLLVFILAILNPIDYYKSGLENFKNGKYELAIKDFESVSSSNENYNDALSKIELSKNKLKDLELKKEQEQIQVLENLKSFQNKWSDSIVSTWNGSYINKYSINENRDTIFFQLNKEATKGKWRDMAQMYESVYKKNLDSLYNSKLKLEFNTSIILLPNKEQEEKNIELLNRQKKIQMQFSSWDGSHSALKDYVKENMNDPSSFDHVKTTYADKGNYLIVQMTFRGKNAFGAKVLQTVNAKVDLDGNILSVN</sequence>
<feature type="transmembrane region" description="Helical" evidence="2">
    <location>
        <begin position="44"/>
        <end position="63"/>
    </location>
</feature>
<keyword evidence="2" id="KW-1133">Transmembrane helix</keyword>
<keyword evidence="2" id="KW-0472">Membrane</keyword>
<keyword evidence="1" id="KW-0175">Coiled coil</keyword>
<evidence type="ECO:0000256" key="2">
    <source>
        <dbReference type="SAM" id="Phobius"/>
    </source>
</evidence>
<feature type="coiled-coil region" evidence="1">
    <location>
        <begin position="95"/>
        <end position="130"/>
    </location>
</feature>
<proteinExistence type="predicted"/>
<name>A0A2U8QXM1_9FLAO</name>
<reference evidence="3 4" key="1">
    <citation type="submission" date="2018-05" db="EMBL/GenBank/DDBJ databases">
        <title>Flavobacterium sp. MEBiC07310.</title>
        <authorList>
            <person name="Baek K."/>
        </authorList>
    </citation>
    <scope>NUCLEOTIDE SEQUENCE [LARGE SCALE GENOMIC DNA]</scope>
    <source>
        <strain evidence="3 4">MEBiC07310</strain>
    </source>
</reference>
<keyword evidence="2" id="KW-0812">Transmembrane</keyword>
<feature type="transmembrane region" description="Helical" evidence="2">
    <location>
        <begin position="15"/>
        <end position="32"/>
    </location>
</feature>
<protein>
    <submittedName>
        <fullName evidence="3">Uncharacterized protein</fullName>
    </submittedName>
</protein>
<keyword evidence="4" id="KW-1185">Reference proteome</keyword>
<accession>A0A2U8QXM1</accession>
<gene>
    <name evidence="3" type="ORF">DI487_12800</name>
</gene>